<dbReference type="EMBL" id="KZ155839">
    <property type="protein sequence ID" value="OUS42150.1"/>
    <property type="molecule type" value="Genomic_DNA"/>
</dbReference>
<dbReference type="AlphaFoldDB" id="A0A1Y5HY88"/>
<name>A0A1Y5HY88_OSTTA</name>
<organism evidence="2">
    <name type="scientific">Ostreococcus tauri</name>
    <name type="common">Marine green alga</name>
    <dbReference type="NCBI Taxonomy" id="70448"/>
    <lineage>
        <taxon>Eukaryota</taxon>
        <taxon>Viridiplantae</taxon>
        <taxon>Chlorophyta</taxon>
        <taxon>Mamiellophyceae</taxon>
        <taxon>Mamiellales</taxon>
        <taxon>Bathycoccaceae</taxon>
        <taxon>Ostreococcus</taxon>
    </lineage>
</organism>
<dbReference type="Proteomes" id="UP000195557">
    <property type="component" value="Unassembled WGS sequence"/>
</dbReference>
<feature type="region of interest" description="Disordered" evidence="1">
    <location>
        <begin position="87"/>
        <end position="114"/>
    </location>
</feature>
<reference evidence="2" key="1">
    <citation type="submission" date="2017-04" db="EMBL/GenBank/DDBJ databases">
        <title>Population genomics of picophytoplankton unveils novel chromosome hypervariability.</title>
        <authorList>
            <consortium name="DOE Joint Genome Institute"/>
            <person name="Blanc-Mathieu R."/>
            <person name="Krasovec M."/>
            <person name="Hebrard M."/>
            <person name="Yau S."/>
            <person name="Desgranges E."/>
            <person name="Martin J."/>
            <person name="Schackwitz W."/>
            <person name="Kuo A."/>
            <person name="Salin G."/>
            <person name="Donnadieu C."/>
            <person name="Desdevises Y."/>
            <person name="Sanchez-Ferandin S."/>
            <person name="Moreau H."/>
            <person name="Rivals E."/>
            <person name="Grigoriev I.V."/>
            <person name="Grimsley N."/>
            <person name="Eyre-Walker A."/>
            <person name="Piganeau G."/>
        </authorList>
    </citation>
    <scope>NUCLEOTIDE SEQUENCE [LARGE SCALE GENOMIC DNA]</scope>
    <source>
        <strain evidence="2">RCC 1115</strain>
    </source>
</reference>
<gene>
    <name evidence="2" type="ORF">BE221DRAFT_3341</name>
</gene>
<proteinExistence type="predicted"/>
<protein>
    <submittedName>
        <fullName evidence="2">Uncharacterized protein</fullName>
    </submittedName>
</protein>
<evidence type="ECO:0000313" key="2">
    <source>
        <dbReference type="EMBL" id="OUS42150.1"/>
    </source>
</evidence>
<sequence length="114" mass="12164">MGARRCSSIRARSIWGVQESLGGAGAELAGKRTGAFSIFQRFATDGTNSTARGQGYKVEFEVDHNGGRLRAKNVTGVGGVALVAPPRSFYRGSGKHEPCPGKPKRREKSETRGL</sequence>
<accession>A0A1Y5HY88</accession>
<evidence type="ECO:0000256" key="1">
    <source>
        <dbReference type="SAM" id="MobiDB-lite"/>
    </source>
</evidence>